<evidence type="ECO:0000313" key="3">
    <source>
        <dbReference type="EMBL" id="KLU99520.1"/>
    </source>
</evidence>
<sequence length="220" mass="24135">MMTGLSHRPHAPSGTPPHPQHIITGVPKALTRLMHGLTLLPLVHLLVGMPVWCLLIAGSLLYFVGLISLLLSFVIPIDMLQGLAMTYTVLGKSLTGSTLYSGWPLPIMSLIPIAYGLSLLWLKRHFQHAALSAWVNYDIDTLWRAAWLSLLALALGIAMTDGLDNAMWLSGLITSGYLLVRIAQFYLPWHMFIQRRLLTPDHSDHAGGEDKGNSGSGPRT</sequence>
<reference evidence="3 4" key="1">
    <citation type="submission" date="2015-05" db="EMBL/GenBank/DDBJ databases">
        <title>Photobacterium galathea sp. nov.</title>
        <authorList>
            <person name="Machado H."/>
            <person name="Gram L."/>
        </authorList>
    </citation>
    <scope>NUCLEOTIDE SEQUENCE [LARGE SCALE GENOMIC DNA]</scope>
    <source>
        <strain evidence="3 4">DSM 25995</strain>
    </source>
</reference>
<keyword evidence="2" id="KW-0472">Membrane</keyword>
<name>A0A0J1GIZ0_9GAMM</name>
<organism evidence="3 4">
    <name type="scientific">Photobacterium aphoticum</name>
    <dbReference type="NCBI Taxonomy" id="754436"/>
    <lineage>
        <taxon>Bacteria</taxon>
        <taxon>Pseudomonadati</taxon>
        <taxon>Pseudomonadota</taxon>
        <taxon>Gammaproteobacteria</taxon>
        <taxon>Vibrionales</taxon>
        <taxon>Vibrionaceae</taxon>
        <taxon>Photobacterium</taxon>
    </lineage>
</organism>
<dbReference type="EMBL" id="LDOV01000030">
    <property type="protein sequence ID" value="KLU99520.1"/>
    <property type="molecule type" value="Genomic_DNA"/>
</dbReference>
<keyword evidence="4" id="KW-1185">Reference proteome</keyword>
<feature type="transmembrane region" description="Helical" evidence="2">
    <location>
        <begin position="102"/>
        <end position="122"/>
    </location>
</feature>
<protein>
    <submittedName>
        <fullName evidence="3">Uncharacterized protein</fullName>
    </submittedName>
</protein>
<feature type="transmembrane region" description="Helical" evidence="2">
    <location>
        <begin position="42"/>
        <end position="63"/>
    </location>
</feature>
<evidence type="ECO:0000256" key="2">
    <source>
        <dbReference type="SAM" id="Phobius"/>
    </source>
</evidence>
<keyword evidence="2" id="KW-0812">Transmembrane</keyword>
<feature type="region of interest" description="Disordered" evidence="1">
    <location>
        <begin position="1"/>
        <end position="20"/>
    </location>
</feature>
<feature type="transmembrane region" description="Helical" evidence="2">
    <location>
        <begin position="142"/>
        <end position="160"/>
    </location>
</feature>
<evidence type="ECO:0000313" key="4">
    <source>
        <dbReference type="Proteomes" id="UP000036426"/>
    </source>
</evidence>
<dbReference type="AlphaFoldDB" id="A0A0J1GIZ0"/>
<proteinExistence type="predicted"/>
<dbReference type="RefSeq" id="WP_047875605.1">
    <property type="nucleotide sequence ID" value="NZ_BMYC01000012.1"/>
</dbReference>
<gene>
    <name evidence="3" type="ORF">ABT58_16865</name>
</gene>
<keyword evidence="2" id="KW-1133">Transmembrane helix</keyword>
<dbReference type="Proteomes" id="UP000036426">
    <property type="component" value="Unassembled WGS sequence"/>
</dbReference>
<accession>A0A0J1GIZ0</accession>
<feature type="transmembrane region" description="Helical" evidence="2">
    <location>
        <begin position="70"/>
        <end position="90"/>
    </location>
</feature>
<feature type="transmembrane region" description="Helical" evidence="2">
    <location>
        <begin position="166"/>
        <end position="187"/>
    </location>
</feature>
<comment type="caution">
    <text evidence="3">The sequence shown here is derived from an EMBL/GenBank/DDBJ whole genome shotgun (WGS) entry which is preliminary data.</text>
</comment>
<evidence type="ECO:0000256" key="1">
    <source>
        <dbReference type="SAM" id="MobiDB-lite"/>
    </source>
</evidence>
<dbReference type="OrthoDB" id="5813954at2"/>